<dbReference type="InParanoid" id="A0A2P6N341"/>
<evidence type="ECO:0000256" key="1">
    <source>
        <dbReference type="ARBA" id="ARBA00022614"/>
    </source>
</evidence>
<dbReference type="InterPro" id="IPR032675">
    <property type="entry name" value="LRR_dom_sf"/>
</dbReference>
<sequence length="646" mass="75010">MSDPHSPDLSADDRPIELEEEEEYVEVVPIVLSTAVCKEVYAEHYEEDDECTELEFVFDLFSEIEDLSAFRYLRKLILVGNGLTVVPPSLGGLASSLQILYLCQQSITKIENLSKLTELRELYMYNNTIQKMEGLHSCQKLQRLWLYSNQITDVDGLSSLKDLRELWIQDNQITALPEKEGWICSRIEMLCFSGNPIQEMKSTARSLLHLSNLSDLSFDDDIFPPCPVVSQEGYRTFMIFHLKQIHILDATLVRQEEVERIAELYNSDMAAFINQLDELKRDSKEQIKNIQYKRKSLEEKAVETKKQLMESFAGLEMSIEEARNKVTQSRTDQGNDIFQMLQRYSTESEARWSRRKELEKNITAAVKRHSLDTDKWIEAETIKQKSEERHFTQLRQLTRDHRRRQLSLLLSHYSPKSQQICYRLDRGHPEFVKSHFAESTPRPAENGKPHIHKIHQIYKIFTTKSQLAFEKSLKKLGAASPKLQRLYSLSDPQLSEGGPNGILGKDHPFGDNLPAFFTEDIPEFNQSNRKAQSAVLAQVILARMGVLKANFTFPLDASMLKEMSESNYCLCVENDLGKRVYIVFNEPLYLSEYTIFYSVNSHLQKNHLQKYLDMFLSEVNQMNQTKRVPTTNRMHCYHRLIPQMYS</sequence>
<dbReference type="PANTHER" id="PTHR46652">
    <property type="entry name" value="LEUCINE-RICH REPEAT AND IQ DOMAIN-CONTAINING PROTEIN 1-RELATED"/>
    <property type="match status" value="1"/>
</dbReference>
<evidence type="ECO:0000313" key="6">
    <source>
        <dbReference type="Proteomes" id="UP000241769"/>
    </source>
</evidence>
<dbReference type="Pfam" id="PF14580">
    <property type="entry name" value="LRR_9"/>
    <property type="match status" value="1"/>
</dbReference>
<evidence type="ECO:0000313" key="4">
    <source>
        <dbReference type="EMBL" id="PRP76802.1"/>
    </source>
</evidence>
<dbReference type="InterPro" id="IPR050836">
    <property type="entry name" value="SDS22/Internalin_LRR"/>
</dbReference>
<dbReference type="AlphaFoldDB" id="A0A2P6N341"/>
<keyword evidence="2" id="KW-0677">Repeat</keyword>
<keyword evidence="6" id="KW-1185">Reference proteome</keyword>
<dbReference type="Proteomes" id="UP000241769">
    <property type="component" value="Unassembled WGS sequence"/>
</dbReference>
<evidence type="ECO:0000313" key="5">
    <source>
        <dbReference type="EMBL" id="PRP78386.1"/>
    </source>
</evidence>
<protein>
    <submittedName>
        <fullName evidence="5">Leucine-rich repeat-containing protein 9</fullName>
    </submittedName>
</protein>
<dbReference type="SMART" id="SM00365">
    <property type="entry name" value="LRR_SD22"/>
    <property type="match status" value="5"/>
</dbReference>
<comment type="caution">
    <text evidence="5">The sequence shown here is derived from an EMBL/GenBank/DDBJ whole genome shotgun (WGS) entry which is preliminary data.</text>
</comment>
<dbReference type="EMBL" id="MDYQ01000300">
    <property type="protein sequence ID" value="PRP76802.1"/>
    <property type="molecule type" value="Genomic_DNA"/>
</dbReference>
<organism evidence="5 6">
    <name type="scientific">Planoprotostelium fungivorum</name>
    <dbReference type="NCBI Taxonomy" id="1890364"/>
    <lineage>
        <taxon>Eukaryota</taxon>
        <taxon>Amoebozoa</taxon>
        <taxon>Evosea</taxon>
        <taxon>Variosea</taxon>
        <taxon>Cavosteliida</taxon>
        <taxon>Cavosteliaceae</taxon>
        <taxon>Planoprotostelium</taxon>
    </lineage>
</organism>
<accession>A0A2P6N341</accession>
<feature type="coiled-coil region" evidence="3">
    <location>
        <begin position="262"/>
        <end position="325"/>
    </location>
</feature>
<evidence type="ECO:0000256" key="2">
    <source>
        <dbReference type="ARBA" id="ARBA00022737"/>
    </source>
</evidence>
<dbReference type="PROSITE" id="PS51450">
    <property type="entry name" value="LRR"/>
    <property type="match status" value="3"/>
</dbReference>
<dbReference type="Gene3D" id="3.80.10.10">
    <property type="entry name" value="Ribonuclease Inhibitor"/>
    <property type="match status" value="2"/>
</dbReference>
<dbReference type="EMBL" id="MDYQ01000227">
    <property type="protein sequence ID" value="PRP78386.1"/>
    <property type="molecule type" value="Genomic_DNA"/>
</dbReference>
<evidence type="ECO:0000256" key="3">
    <source>
        <dbReference type="SAM" id="Coils"/>
    </source>
</evidence>
<dbReference type="OrthoDB" id="7451790at2759"/>
<dbReference type="InterPro" id="IPR001611">
    <property type="entry name" value="Leu-rich_rpt"/>
</dbReference>
<name>A0A2P6N341_9EUKA</name>
<dbReference type="SUPFAM" id="SSF52075">
    <property type="entry name" value="Outer arm dynein light chain 1"/>
    <property type="match status" value="1"/>
</dbReference>
<keyword evidence="3" id="KW-0175">Coiled coil</keyword>
<dbReference type="STRING" id="1890364.A0A2P6N341"/>
<proteinExistence type="predicted"/>
<dbReference type="PANTHER" id="PTHR46652:SF3">
    <property type="entry name" value="LEUCINE-RICH REPEAT-CONTAINING PROTEIN 9"/>
    <property type="match status" value="1"/>
</dbReference>
<keyword evidence="1" id="KW-0433">Leucine-rich repeat</keyword>
<reference evidence="5 6" key="1">
    <citation type="journal article" date="2018" name="Genome Biol. Evol.">
        <title>Multiple Roots of Fruiting Body Formation in Amoebozoa.</title>
        <authorList>
            <person name="Hillmann F."/>
            <person name="Forbes G."/>
            <person name="Novohradska S."/>
            <person name="Ferling I."/>
            <person name="Riege K."/>
            <person name="Groth M."/>
            <person name="Westermann M."/>
            <person name="Marz M."/>
            <person name="Spaller T."/>
            <person name="Winckler T."/>
            <person name="Schaap P."/>
            <person name="Glockner G."/>
        </authorList>
    </citation>
    <scope>NUCLEOTIDE SEQUENCE [LARGE SCALE GENOMIC DNA]</scope>
    <source>
        <strain evidence="5 6">Jena</strain>
    </source>
</reference>
<dbReference type="Pfam" id="PF13855">
    <property type="entry name" value="LRR_8"/>
    <property type="match status" value="1"/>
</dbReference>
<gene>
    <name evidence="5" type="ORF">PROFUN_13798</name>
    <name evidence="4" type="ORF">PROFUN_15603</name>
</gene>